<comment type="caution">
    <text evidence="1">The sequence shown here is derived from an EMBL/GenBank/DDBJ whole genome shotgun (WGS) entry which is preliminary data.</text>
</comment>
<name>A0ACC6KXM5_9SPHI</name>
<evidence type="ECO:0000313" key="2">
    <source>
        <dbReference type="Proteomes" id="UP001246858"/>
    </source>
</evidence>
<proteinExistence type="predicted"/>
<dbReference type="EMBL" id="JAVDTF010000002">
    <property type="protein sequence ID" value="MDR6783892.1"/>
    <property type="molecule type" value="Genomic_DNA"/>
</dbReference>
<sequence>MKKLLLFTMLTFGLTTIFSLSSFSQNHPPPDPPPPTTGPVVSVSVFTDLCRGELFFNTYSGEFRNGNLYFFSGGTATITSVDGNLMEVYRGVIGPDGTYPWGQNYYYHFEGVLTYRFSYLGPRYTLDLDGSNNTSAPY</sequence>
<keyword evidence="2" id="KW-1185">Reference proteome</keyword>
<accession>A0ACC6KXM5</accession>
<reference evidence="1" key="1">
    <citation type="submission" date="2023-07" db="EMBL/GenBank/DDBJ databases">
        <title>Sorghum-associated microbial communities from plants grown in Nebraska, USA.</title>
        <authorList>
            <person name="Schachtman D."/>
        </authorList>
    </citation>
    <scope>NUCLEOTIDE SEQUENCE</scope>
    <source>
        <strain evidence="1">2697</strain>
    </source>
</reference>
<dbReference type="Proteomes" id="UP001246858">
    <property type="component" value="Unassembled WGS sequence"/>
</dbReference>
<organism evidence="1 2">
    <name type="scientific">Pedobacter africanus</name>
    <dbReference type="NCBI Taxonomy" id="151894"/>
    <lineage>
        <taxon>Bacteria</taxon>
        <taxon>Pseudomonadati</taxon>
        <taxon>Bacteroidota</taxon>
        <taxon>Sphingobacteriia</taxon>
        <taxon>Sphingobacteriales</taxon>
        <taxon>Sphingobacteriaceae</taxon>
        <taxon>Pedobacter</taxon>
    </lineage>
</organism>
<protein>
    <submittedName>
        <fullName evidence="1">Uncharacterized protein</fullName>
    </submittedName>
</protein>
<gene>
    <name evidence="1" type="ORF">J2X78_002457</name>
</gene>
<evidence type="ECO:0000313" key="1">
    <source>
        <dbReference type="EMBL" id="MDR6783892.1"/>
    </source>
</evidence>